<protein>
    <submittedName>
        <fullName evidence="1">Uncharacterized protein</fullName>
    </submittedName>
</protein>
<proteinExistence type="predicted"/>
<sequence length="189" mass="21327">MVFAFNNGTEIKAWAFPGVDHPTSQWHFHIPAPPPGRDALANLSWYFRHTMEALIAQITTTGTKIEKRPQLGLDLLLLEGRADGPIHVQIPDTKYDLYILPHASLDEYRNHNKMNLAGIYFILDDLDSDEQNLYIGKAAVRKNNDGTIKYILLTVKTYVTHSAKMHLTQLSFSGGFLTGTCFRLVKGEE</sequence>
<comment type="caution">
    <text evidence="1">The sequence shown here is derived from an EMBL/GenBank/DDBJ whole genome shotgun (WGS) entry which is preliminary data.</text>
</comment>
<reference evidence="1 2" key="1">
    <citation type="submission" date="2017-12" db="EMBL/GenBank/DDBJ databases">
        <title>Phylogenetic diversity of female urinary microbiome.</title>
        <authorList>
            <person name="Thomas-White K."/>
            <person name="Wolfe A.J."/>
        </authorList>
    </citation>
    <scope>NUCLEOTIDE SEQUENCE [LARGE SCALE GENOMIC DNA]</scope>
    <source>
        <strain evidence="1 2">UMB0250</strain>
    </source>
</reference>
<dbReference type="EMBL" id="PKKJ01000002">
    <property type="protein sequence ID" value="PKY66624.1"/>
    <property type="molecule type" value="Genomic_DNA"/>
</dbReference>
<organism evidence="1 2">
    <name type="scientific">Schaalia turicensis</name>
    <dbReference type="NCBI Taxonomy" id="131111"/>
    <lineage>
        <taxon>Bacteria</taxon>
        <taxon>Bacillati</taxon>
        <taxon>Actinomycetota</taxon>
        <taxon>Actinomycetes</taxon>
        <taxon>Actinomycetales</taxon>
        <taxon>Actinomycetaceae</taxon>
        <taxon>Schaalia</taxon>
    </lineage>
</organism>
<name>A0A2I1I688_9ACTO</name>
<evidence type="ECO:0000313" key="2">
    <source>
        <dbReference type="Proteomes" id="UP000234545"/>
    </source>
</evidence>
<dbReference type="Proteomes" id="UP000234545">
    <property type="component" value="Unassembled WGS sequence"/>
</dbReference>
<evidence type="ECO:0000313" key="1">
    <source>
        <dbReference type="EMBL" id="PKY66624.1"/>
    </source>
</evidence>
<gene>
    <name evidence="1" type="ORF">CYJ25_03600</name>
</gene>
<accession>A0A2I1I688</accession>
<dbReference type="AlphaFoldDB" id="A0A2I1I688"/>